<keyword evidence="2" id="KW-0645">Protease</keyword>
<dbReference type="SUPFAM" id="SSF54001">
    <property type="entry name" value="Cysteine proteinases"/>
    <property type="match status" value="1"/>
</dbReference>
<feature type="region of interest" description="Disordered" evidence="6">
    <location>
        <begin position="682"/>
        <end position="743"/>
    </location>
</feature>
<evidence type="ECO:0000313" key="8">
    <source>
        <dbReference type="EMBL" id="CEM55024.1"/>
    </source>
</evidence>
<dbReference type="GO" id="GO:0004198">
    <property type="term" value="F:calcium-dependent cysteine-type endopeptidase activity"/>
    <property type="evidence" value="ECO:0007669"/>
    <property type="project" value="InterPro"/>
</dbReference>
<dbReference type="EMBL" id="CDMZ01005840">
    <property type="protein sequence ID" value="CEM55024.1"/>
    <property type="molecule type" value="Genomic_DNA"/>
</dbReference>
<dbReference type="AlphaFoldDB" id="A0A0G4ICW7"/>
<evidence type="ECO:0000256" key="4">
    <source>
        <dbReference type="ARBA" id="ARBA00022807"/>
    </source>
</evidence>
<evidence type="ECO:0000256" key="1">
    <source>
        <dbReference type="ARBA" id="ARBA00007623"/>
    </source>
</evidence>
<comment type="caution">
    <text evidence="5">Lacks conserved residue(s) required for the propagation of feature annotation.</text>
</comment>
<name>A0A0G4ICW7_9ALVE</name>
<dbReference type="InterPro" id="IPR038765">
    <property type="entry name" value="Papain-like_cys_pep_sf"/>
</dbReference>
<sequence>MSYLGNQHDDWYVAKGNEKDTRELLVAAVVQASEACAANGPFYQYKCPNFTERTCLKSAKLSTGGFGLGPRYMAAPYEFLRLPDIYGPEARVMPSPQEEWWPPRFYQGSLLNGYLIGAMQAVSLKRPLLEKLLVASDLGRGVHGVRFFKNGIWVTAVIDDFFPVDSDGIPIFCRVDDQAPVWPLLIEKGYARAHGSYAAIGGGGLIEEALVDLTGGVAGRFPVSHVAGDELFAYMQARLDSSLFVCDVDEKRVLEDDIPLATRRTYSVCAVAAHTVSKQLPMKRKAGGEDEDAMTEYSNTRFPAPGQGGGSGEGEDEEPDVELREVEAENLFVMLRCNETAGIDPFKSEIPADLSQRFKRRPADGVFWVPVGAFCRYFGNIIECRLIPAAARDPPRPLMSSLDGGAMMEGGDPLRREGQSRESTLLACAGRVDASSLPWLNFNVEALPPGGRCEIWVSLSQLDKRMRSGRSLSSPVALRVFERVGEDMWVLVCQSNWRWTRDSTVGFAVTQPGQFRLVTILPNSVSIHKSVQKSRTAVACRLPPPPRDRAAEKQKERLVDFLPEGKPPGVLTTAINGMCGVRDSADPGHLSDTVEATMREASKGMERLVLRVFFGGGVATVKWNVGTAAEYRSVPMRWVRADEKYTENRGALMVTLIGFDNSATTADLAPQPLDICEGLGVPFPRPEPQTTWRQKKQKQMKEKEEAALEAKRREVQESKKANKARKPQSQKVLGVPTGSCALQ</sequence>
<dbReference type="PhylomeDB" id="A0A0G4ICW7"/>
<dbReference type="InterPro" id="IPR001300">
    <property type="entry name" value="Peptidase_C2_calpain_cat"/>
</dbReference>
<proteinExistence type="inferred from homology"/>
<dbReference type="PANTHER" id="PTHR10183">
    <property type="entry name" value="CALPAIN"/>
    <property type="match status" value="1"/>
</dbReference>
<keyword evidence="4" id="KW-0788">Thiol protease</keyword>
<protein>
    <recommendedName>
        <fullName evidence="7">Calpain catalytic domain-containing protein</fullName>
    </recommendedName>
</protein>
<comment type="similarity">
    <text evidence="1">Belongs to the peptidase C2 family.</text>
</comment>
<evidence type="ECO:0000256" key="6">
    <source>
        <dbReference type="SAM" id="MobiDB-lite"/>
    </source>
</evidence>
<dbReference type="Pfam" id="PF00648">
    <property type="entry name" value="Peptidase_C2"/>
    <property type="match status" value="1"/>
</dbReference>
<reference evidence="8" key="1">
    <citation type="submission" date="2014-11" db="EMBL/GenBank/DDBJ databases">
        <authorList>
            <person name="Otto D Thomas"/>
            <person name="Naeem Raeece"/>
        </authorList>
    </citation>
    <scope>NUCLEOTIDE SEQUENCE</scope>
</reference>
<dbReference type="PROSITE" id="PS50203">
    <property type="entry name" value="CALPAIN_CAT"/>
    <property type="match status" value="1"/>
</dbReference>
<gene>
    <name evidence="8" type="ORF">Cvel_13244</name>
</gene>
<evidence type="ECO:0000256" key="3">
    <source>
        <dbReference type="ARBA" id="ARBA00022801"/>
    </source>
</evidence>
<dbReference type="GO" id="GO:0006508">
    <property type="term" value="P:proteolysis"/>
    <property type="evidence" value="ECO:0007669"/>
    <property type="project" value="UniProtKB-KW"/>
</dbReference>
<dbReference type="VEuPathDB" id="CryptoDB:Cvel_13244"/>
<evidence type="ECO:0000256" key="5">
    <source>
        <dbReference type="PROSITE-ProRule" id="PRU00239"/>
    </source>
</evidence>
<feature type="domain" description="Calpain catalytic" evidence="7">
    <location>
        <begin position="107"/>
        <end position="387"/>
    </location>
</feature>
<organism evidence="8">
    <name type="scientific">Chromera velia CCMP2878</name>
    <dbReference type="NCBI Taxonomy" id="1169474"/>
    <lineage>
        <taxon>Eukaryota</taxon>
        <taxon>Sar</taxon>
        <taxon>Alveolata</taxon>
        <taxon>Colpodellida</taxon>
        <taxon>Chromeraceae</taxon>
        <taxon>Chromera</taxon>
    </lineage>
</organism>
<evidence type="ECO:0000259" key="7">
    <source>
        <dbReference type="PROSITE" id="PS50203"/>
    </source>
</evidence>
<keyword evidence="3" id="KW-0378">Hydrolase</keyword>
<evidence type="ECO:0000256" key="2">
    <source>
        <dbReference type="ARBA" id="ARBA00022670"/>
    </source>
</evidence>
<dbReference type="InterPro" id="IPR022684">
    <property type="entry name" value="Calpain_cysteine_protease"/>
</dbReference>
<dbReference type="SMART" id="SM00230">
    <property type="entry name" value="CysPc"/>
    <property type="match status" value="1"/>
</dbReference>
<accession>A0A0G4ICW7</accession>
<feature type="compositionally biased region" description="Basic and acidic residues" evidence="6">
    <location>
        <begin position="699"/>
        <end position="720"/>
    </location>
</feature>
<dbReference type="PANTHER" id="PTHR10183:SF379">
    <property type="entry name" value="CALPAIN-5"/>
    <property type="match status" value="1"/>
</dbReference>
<feature type="region of interest" description="Disordered" evidence="6">
    <location>
        <begin position="282"/>
        <end position="322"/>
    </location>
</feature>